<accession>A0A7W7EUH6</accession>
<evidence type="ECO:0000313" key="7">
    <source>
        <dbReference type="Proteomes" id="UP000538566"/>
    </source>
</evidence>
<dbReference type="SUPFAM" id="SSF56300">
    <property type="entry name" value="Metallo-dependent phosphatases"/>
    <property type="match status" value="1"/>
</dbReference>
<dbReference type="CDD" id="cd07402">
    <property type="entry name" value="MPP_GpdQ"/>
    <property type="match status" value="1"/>
</dbReference>
<dbReference type="InterPro" id="IPR029052">
    <property type="entry name" value="Metallo-depent_PP-like"/>
</dbReference>
<comment type="caution">
    <text evidence="6">The sequence shown here is derived from an EMBL/GenBank/DDBJ whole genome shotgun (WGS) entry which is preliminary data.</text>
</comment>
<protein>
    <submittedName>
        <fullName evidence="6">3',5'-cyclic AMP phosphodiesterase CpdA</fullName>
    </submittedName>
</protein>
<keyword evidence="1" id="KW-0479">Metal-binding</keyword>
<dbReference type="PANTHER" id="PTHR42988">
    <property type="entry name" value="PHOSPHOHYDROLASE"/>
    <property type="match status" value="1"/>
</dbReference>
<dbReference type="InterPro" id="IPR050884">
    <property type="entry name" value="CNP_phosphodiesterase-III"/>
</dbReference>
<evidence type="ECO:0000256" key="4">
    <source>
        <dbReference type="ARBA" id="ARBA00025742"/>
    </source>
</evidence>
<evidence type="ECO:0000256" key="3">
    <source>
        <dbReference type="ARBA" id="ARBA00023004"/>
    </source>
</evidence>
<dbReference type="InterPro" id="IPR026575">
    <property type="entry name" value="GpdQ/CpdA-like"/>
</dbReference>
<evidence type="ECO:0000256" key="2">
    <source>
        <dbReference type="ARBA" id="ARBA00022801"/>
    </source>
</evidence>
<dbReference type="InterPro" id="IPR042281">
    <property type="entry name" value="GpdQ_beta-strand"/>
</dbReference>
<dbReference type="Proteomes" id="UP000538566">
    <property type="component" value="Unassembled WGS sequence"/>
</dbReference>
<keyword evidence="7" id="KW-1185">Reference proteome</keyword>
<evidence type="ECO:0000256" key="1">
    <source>
        <dbReference type="ARBA" id="ARBA00022723"/>
    </source>
</evidence>
<keyword evidence="3" id="KW-0408">Iron</keyword>
<dbReference type="PANTHER" id="PTHR42988:SF2">
    <property type="entry name" value="CYCLIC NUCLEOTIDE PHOSPHODIESTERASE CBUA0032-RELATED"/>
    <property type="match status" value="1"/>
</dbReference>
<evidence type="ECO:0000313" key="6">
    <source>
        <dbReference type="EMBL" id="MBB4614418.1"/>
    </source>
</evidence>
<dbReference type="GO" id="GO:0004112">
    <property type="term" value="F:cyclic-nucleotide phosphodiesterase activity"/>
    <property type="evidence" value="ECO:0007669"/>
    <property type="project" value="InterPro"/>
</dbReference>
<evidence type="ECO:0000259" key="5">
    <source>
        <dbReference type="Pfam" id="PF00149"/>
    </source>
</evidence>
<dbReference type="Gene3D" id="3.60.21.40">
    <property type="entry name" value="GpdQ, catalytic alpha/beta sandwich domain"/>
    <property type="match status" value="1"/>
</dbReference>
<dbReference type="GO" id="GO:0046872">
    <property type="term" value="F:metal ion binding"/>
    <property type="evidence" value="ECO:0007669"/>
    <property type="project" value="UniProtKB-KW"/>
</dbReference>
<feature type="domain" description="Calcineurin-like phosphoesterase" evidence="5">
    <location>
        <begin position="11"/>
        <end position="183"/>
    </location>
</feature>
<dbReference type="Pfam" id="PF00149">
    <property type="entry name" value="Metallophos"/>
    <property type="match status" value="1"/>
</dbReference>
<sequence>MGFEPDSPGEFNRQRLDRVLEELAAMQPRPDLLLATGDLIDRGDKASYARLREAFADLPFPVHYALGNHDVRATFHDVFPEATFDGGFLQYVVEAGPLRLIVLDTLEEGRHGGAFCEKRAAWLKARLDEAPDARTLIVQHHPPVEVGIAWMNTDPAEPWVERLAACLRGRTNIVGVVCGHIHRAVTTAWAGTIVATCPSTAPQVALDLRPIDPDVPDERNLIIADPPGYALHWFNGRELITHWDTAEDHPVLARYDANLQGMIQDMLAERPQA</sequence>
<organism evidence="6 7">
    <name type="scientific">Novosphingobium taihuense</name>
    <dbReference type="NCBI Taxonomy" id="260085"/>
    <lineage>
        <taxon>Bacteria</taxon>
        <taxon>Pseudomonadati</taxon>
        <taxon>Pseudomonadota</taxon>
        <taxon>Alphaproteobacteria</taxon>
        <taxon>Sphingomonadales</taxon>
        <taxon>Sphingomonadaceae</taxon>
        <taxon>Novosphingobium</taxon>
    </lineage>
</organism>
<proteinExistence type="inferred from homology"/>
<dbReference type="EMBL" id="JACHOA010000005">
    <property type="protein sequence ID" value="MBB4614418.1"/>
    <property type="molecule type" value="Genomic_DNA"/>
</dbReference>
<gene>
    <name evidence="6" type="ORF">GGR37_002705</name>
</gene>
<name>A0A7W7EUH6_9SPHN</name>
<dbReference type="AlphaFoldDB" id="A0A7W7EUH6"/>
<dbReference type="InterPro" id="IPR042283">
    <property type="entry name" value="GpdQ_catalytic"/>
</dbReference>
<reference evidence="6 7" key="1">
    <citation type="submission" date="2020-08" db="EMBL/GenBank/DDBJ databases">
        <title>Genomic Encyclopedia of Type Strains, Phase IV (KMG-IV): sequencing the most valuable type-strain genomes for metagenomic binning, comparative biology and taxonomic classification.</title>
        <authorList>
            <person name="Goeker M."/>
        </authorList>
    </citation>
    <scope>NUCLEOTIDE SEQUENCE [LARGE SCALE GENOMIC DNA]</scope>
    <source>
        <strain evidence="6 7">DSM 17507</strain>
    </source>
</reference>
<dbReference type="InterPro" id="IPR004843">
    <property type="entry name" value="Calcineurin-like_PHP"/>
</dbReference>
<dbReference type="Gene3D" id="3.30.750.180">
    <property type="entry name" value="GpdQ, beta-strand dimerisation domain"/>
    <property type="match status" value="1"/>
</dbReference>
<comment type="similarity">
    <text evidence="4">Belongs to the cyclic nucleotide phosphodiesterase class-III family.</text>
</comment>
<keyword evidence="2" id="KW-0378">Hydrolase</keyword>